<dbReference type="InterPro" id="IPR036770">
    <property type="entry name" value="Ankyrin_rpt-contain_sf"/>
</dbReference>
<dbReference type="SMART" id="SM00248">
    <property type="entry name" value="ANK"/>
    <property type="match status" value="2"/>
</dbReference>
<dbReference type="PANTHER" id="PTHR43828">
    <property type="entry name" value="ASPARAGINASE"/>
    <property type="match status" value="1"/>
</dbReference>
<dbReference type="GO" id="GO:0033309">
    <property type="term" value="C:SBF transcription complex"/>
    <property type="evidence" value="ECO:0007669"/>
    <property type="project" value="TreeGrafter"/>
</dbReference>
<evidence type="ECO:0000256" key="3">
    <source>
        <dbReference type="PROSITE-ProRule" id="PRU00023"/>
    </source>
</evidence>
<evidence type="ECO:0000256" key="4">
    <source>
        <dbReference type="SAM" id="MobiDB-lite"/>
    </source>
</evidence>
<dbReference type="Gene3D" id="1.25.40.20">
    <property type="entry name" value="Ankyrin repeat-containing domain"/>
    <property type="match status" value="1"/>
</dbReference>
<dbReference type="InterPro" id="IPR036887">
    <property type="entry name" value="HTH_APSES_sf"/>
</dbReference>
<dbReference type="Pfam" id="PF04383">
    <property type="entry name" value="KilA-N"/>
    <property type="match status" value="1"/>
</dbReference>
<dbReference type="GO" id="GO:0003713">
    <property type="term" value="F:transcription coactivator activity"/>
    <property type="evidence" value="ECO:0007669"/>
    <property type="project" value="TreeGrafter"/>
</dbReference>
<dbReference type="AlphaFoldDB" id="A3GHS0"/>
<dbReference type="STRING" id="322104.A3GHS0"/>
<dbReference type="PANTHER" id="PTHR43828:SF3">
    <property type="entry name" value="CHROMO DOMAIN-CONTAINING PROTEIN"/>
    <property type="match status" value="1"/>
</dbReference>
<feature type="region of interest" description="Disordered" evidence="4">
    <location>
        <begin position="169"/>
        <end position="204"/>
    </location>
</feature>
<dbReference type="Gene3D" id="3.10.260.10">
    <property type="entry name" value="Transcription regulator HTH, APSES-type DNA-binding domain"/>
    <property type="match status" value="1"/>
</dbReference>
<comment type="caution">
    <text evidence="6">The sequence shown here is derived from an EMBL/GenBank/DDBJ whole genome shotgun (WGS) entry which is preliminary data.</text>
</comment>
<accession>A3GHS0</accession>
<name>A3GHS0_PICST</name>
<dbReference type="OMA" id="WIPYDKA"/>
<dbReference type="Pfam" id="PF13857">
    <property type="entry name" value="Ank_5"/>
    <property type="match status" value="1"/>
</dbReference>
<dbReference type="KEGG" id="pic:PICST_75432"/>
<keyword evidence="1" id="KW-0677">Repeat</keyword>
<dbReference type="SMART" id="SM01252">
    <property type="entry name" value="KilA-N"/>
    <property type="match status" value="1"/>
</dbReference>
<evidence type="ECO:0000259" key="5">
    <source>
        <dbReference type="PROSITE" id="PS51299"/>
    </source>
</evidence>
<dbReference type="OrthoDB" id="6718656at2759"/>
<proteinExistence type="predicted"/>
<dbReference type="EMBL" id="AAVQ01000002">
    <property type="protein sequence ID" value="EAZ63102.2"/>
    <property type="molecule type" value="Genomic_DNA"/>
</dbReference>
<evidence type="ECO:0000256" key="1">
    <source>
        <dbReference type="ARBA" id="ARBA00022737"/>
    </source>
</evidence>
<dbReference type="InterPro" id="IPR003163">
    <property type="entry name" value="Tscrpt_reg_HTH_APSES-type"/>
</dbReference>
<dbReference type="SUPFAM" id="SSF54616">
    <property type="entry name" value="DNA-binding domain of Mlu1-box binding protein MBP1"/>
    <property type="match status" value="1"/>
</dbReference>
<dbReference type="GO" id="GO:0003677">
    <property type="term" value="F:DNA binding"/>
    <property type="evidence" value="ECO:0007669"/>
    <property type="project" value="InterPro"/>
</dbReference>
<sequence>MESPLHIGDLTTNSISHRLNDTHLTTSCSSSVSSAIYSGQKVIQLTLNFQVGTGKLDNTVVILRRVQDSYVNVTQLFGILLKLGHFNETQLNNFFNNEIVTNIQLQGAGTKNNHFLDLRKHENTQLRGLWISYDRAVALALQFDIYEFTKGLFLVDVHDFDKLPKTNKRFYEGDDDEDGSLAGSPTKKQKVSKEESETRKNEKDIGTANVLVDELSAKNVNYPLTLPPVASTENELANELKVKLGEVFKRDDEFKGELGINELRTLFQPILTKYEPNVVVDIPLDQKGQTALHFASTLASVNLVSGFIELGLNNPVRGNNAGESPLISAIQVTNAMEKGIFQSLLTNWLYPDIWLLDNKRWSFMHHLTSDSAKKIDSSKFYCTKILEYIVAESSRLKDFQEKLLNSQDEEGNTSLHFAAEKESSWFVKILLKLNADVNISNKRGVKPIDFDLVKDMLKPESDEQFDEYIFELIHTGLEFLDKRLQINDEIPEIEAPKVLAAPVAVSGDDSTANTSNRIFQSIQHLLANTNVEYEAILNAKREQISNLNKSLHDATIVTANNRFLTRKVTEKLIELDNLKLQSANITDRLQLTKQEFPEDQEEDGEVEKQFDADEPFAIKPLYEKLVKDESIEDLRENEEVLKQLQPVPILKARINAYKQINAQIEKELNTLLDYSELASKFKKVVSICTGVDINEVDELLDGLLEAVEGQQ</sequence>
<evidence type="ECO:0000313" key="6">
    <source>
        <dbReference type="EMBL" id="EAZ63102.2"/>
    </source>
</evidence>
<dbReference type="RefSeq" id="XP_001387125.2">
    <property type="nucleotide sequence ID" value="XM_001387088.1"/>
</dbReference>
<keyword evidence="2 3" id="KW-0040">ANK repeat</keyword>
<protein>
    <submittedName>
        <fullName evidence="6">Transcription factor involved in cell cycle dependent gene expression</fullName>
    </submittedName>
</protein>
<dbReference type="InterPro" id="IPR002110">
    <property type="entry name" value="Ankyrin_rpt"/>
</dbReference>
<dbReference type="SUPFAM" id="SSF48403">
    <property type="entry name" value="Ankyrin repeat"/>
    <property type="match status" value="1"/>
</dbReference>
<evidence type="ECO:0000313" key="7">
    <source>
        <dbReference type="Proteomes" id="UP000002258"/>
    </source>
</evidence>
<evidence type="ECO:0000256" key="2">
    <source>
        <dbReference type="ARBA" id="ARBA00023043"/>
    </source>
</evidence>
<dbReference type="InterPro" id="IPR051642">
    <property type="entry name" value="SWI6-like"/>
</dbReference>
<dbReference type="InterPro" id="IPR018004">
    <property type="entry name" value="KilA/APSES_HTH"/>
</dbReference>
<dbReference type="FunCoup" id="A3GHS0">
    <property type="interactions" value="555"/>
</dbReference>
<feature type="repeat" description="ANK" evidence="3">
    <location>
        <begin position="410"/>
        <end position="442"/>
    </location>
</feature>
<dbReference type="GO" id="GO:0001228">
    <property type="term" value="F:DNA-binding transcription activator activity, RNA polymerase II-specific"/>
    <property type="evidence" value="ECO:0007669"/>
    <property type="project" value="UniProtKB-ARBA"/>
</dbReference>
<feature type="compositionally biased region" description="Basic and acidic residues" evidence="4">
    <location>
        <begin position="191"/>
        <end position="204"/>
    </location>
</feature>
<dbReference type="Proteomes" id="UP000002258">
    <property type="component" value="Chromosome 1"/>
</dbReference>
<dbReference type="GeneID" id="4851819"/>
<reference evidence="6 7" key="1">
    <citation type="journal article" date="2007" name="Nat. Biotechnol.">
        <title>Genome sequence of the lignocellulose-bioconverting and xylose-fermenting yeast Pichia stipitis.</title>
        <authorList>
            <person name="Jeffries T.W."/>
            <person name="Grigoriev I.V."/>
            <person name="Grimwood J."/>
            <person name="Laplaza J.M."/>
            <person name="Aerts A."/>
            <person name="Salamov A."/>
            <person name="Schmutz J."/>
            <person name="Lindquist E."/>
            <person name="Dehal P."/>
            <person name="Shapiro H."/>
            <person name="Jin Y.S."/>
            <person name="Passoth V."/>
            <person name="Richardson P.M."/>
        </authorList>
    </citation>
    <scope>NUCLEOTIDE SEQUENCE [LARGE SCALE GENOMIC DNA]</scope>
    <source>
        <strain evidence="7">ATCC 58785 / CBS 6054 / NBRC 10063 / NRRL Y-11545</strain>
    </source>
</reference>
<dbReference type="HOGENOM" id="CLU_390837_0_0_1"/>
<dbReference type="PROSITE" id="PS50088">
    <property type="entry name" value="ANK_REPEAT"/>
    <property type="match status" value="1"/>
</dbReference>
<gene>
    <name evidence="6" type="primary">SWI6</name>
    <name evidence="6" type="ORF">PICST_75432</name>
</gene>
<feature type="domain" description="HTH APSES-type" evidence="5">
    <location>
        <begin position="31"/>
        <end position="164"/>
    </location>
</feature>
<keyword evidence="7" id="KW-1185">Reference proteome</keyword>
<dbReference type="PROSITE" id="PS50297">
    <property type="entry name" value="ANK_REP_REGION"/>
    <property type="match status" value="1"/>
</dbReference>
<dbReference type="GO" id="GO:0030907">
    <property type="term" value="C:MBF transcription complex"/>
    <property type="evidence" value="ECO:0007669"/>
    <property type="project" value="TreeGrafter"/>
</dbReference>
<dbReference type="PROSITE" id="PS51299">
    <property type="entry name" value="HTH_APSES"/>
    <property type="match status" value="1"/>
</dbReference>
<dbReference type="eggNOG" id="ENOG502QPWC">
    <property type="taxonomic scope" value="Eukaryota"/>
</dbReference>
<dbReference type="InParanoid" id="A3GHS0"/>
<organism evidence="6 7">
    <name type="scientific">Scheffersomyces stipitis (strain ATCC 58785 / CBS 6054 / NBRC 10063 / NRRL Y-11545)</name>
    <name type="common">Yeast</name>
    <name type="synonym">Pichia stipitis</name>
    <dbReference type="NCBI Taxonomy" id="322104"/>
    <lineage>
        <taxon>Eukaryota</taxon>
        <taxon>Fungi</taxon>
        <taxon>Dikarya</taxon>
        <taxon>Ascomycota</taxon>
        <taxon>Saccharomycotina</taxon>
        <taxon>Pichiomycetes</taxon>
        <taxon>Debaryomycetaceae</taxon>
        <taxon>Scheffersomyces</taxon>
    </lineage>
</organism>